<evidence type="ECO:0000313" key="3">
    <source>
        <dbReference type="EMBL" id="PQV57118.1"/>
    </source>
</evidence>
<keyword evidence="3" id="KW-0969">Cilium</keyword>
<dbReference type="AlphaFoldDB" id="A0A2S8S8T7"/>
<accession>A0A2S8S8T7</accession>
<dbReference type="Pfam" id="PF00460">
    <property type="entry name" value="Flg_bb_rod"/>
    <property type="match status" value="1"/>
</dbReference>
<comment type="subcellular location">
    <subcellularLocation>
        <location evidence="1">Bacterial flagellum basal body</location>
    </subcellularLocation>
</comment>
<dbReference type="NCBIfam" id="NF009270">
    <property type="entry name" value="PRK12627.1"/>
    <property type="match status" value="1"/>
</dbReference>
<keyword evidence="3" id="KW-0966">Cell projection</keyword>
<gene>
    <name evidence="3" type="ORF">LX70_01977</name>
</gene>
<evidence type="ECO:0000313" key="4">
    <source>
        <dbReference type="Proteomes" id="UP000238338"/>
    </source>
</evidence>
<dbReference type="InterPro" id="IPR001444">
    <property type="entry name" value="Flag_bb_rod_N"/>
</dbReference>
<dbReference type="EMBL" id="PVEP01000003">
    <property type="protein sequence ID" value="PQV57118.1"/>
    <property type="molecule type" value="Genomic_DNA"/>
</dbReference>
<keyword evidence="3" id="KW-0282">Flagellum</keyword>
<dbReference type="OrthoDB" id="9788334at2"/>
<dbReference type="GO" id="GO:0009425">
    <property type="term" value="C:bacterial-type flagellum basal body"/>
    <property type="evidence" value="ECO:0007669"/>
    <property type="project" value="UniProtKB-SubCell"/>
</dbReference>
<protein>
    <submittedName>
        <fullName evidence="3">Flagellar basal-body rod protein FlgB</fullName>
    </submittedName>
</protein>
<feature type="domain" description="Flagellar basal body rod protein N-terminal" evidence="2">
    <location>
        <begin position="19"/>
        <end position="38"/>
    </location>
</feature>
<dbReference type="Proteomes" id="UP000238338">
    <property type="component" value="Unassembled WGS sequence"/>
</dbReference>
<reference evidence="3 4" key="1">
    <citation type="submission" date="2018-02" db="EMBL/GenBank/DDBJ databases">
        <title>Genomic Encyclopedia of Archaeal and Bacterial Type Strains, Phase II (KMG-II): from individual species to whole genera.</title>
        <authorList>
            <person name="Goeker M."/>
        </authorList>
    </citation>
    <scope>NUCLEOTIDE SEQUENCE [LARGE SCALE GENOMIC DNA]</scope>
    <source>
        <strain evidence="3 4">DSM 18921</strain>
    </source>
</reference>
<evidence type="ECO:0000259" key="2">
    <source>
        <dbReference type="Pfam" id="PF00460"/>
    </source>
</evidence>
<comment type="caution">
    <text evidence="3">The sequence shown here is derived from an EMBL/GenBank/DDBJ whole genome shotgun (WGS) entry which is preliminary data.</text>
</comment>
<organism evidence="3 4">
    <name type="scientific">Albidovulum denitrificans</name>
    <dbReference type="NCBI Taxonomy" id="404881"/>
    <lineage>
        <taxon>Bacteria</taxon>
        <taxon>Pseudomonadati</taxon>
        <taxon>Pseudomonadota</taxon>
        <taxon>Alphaproteobacteria</taxon>
        <taxon>Rhodobacterales</taxon>
        <taxon>Paracoccaceae</taxon>
        <taxon>Albidovulum</taxon>
    </lineage>
</organism>
<keyword evidence="4" id="KW-1185">Reference proteome</keyword>
<sequence length="127" mass="13788">MFAKPEILTIASSLSAHAMQRQALIAENVANADTPGYRARDIPDFKESYLSASPFGMNRTREGHLGTPEPPFAGQVETQTAQMSPNGNSVSLETEMVKAADTQREHDLALAVYGKSLDILRASLGRR</sequence>
<evidence type="ECO:0000256" key="1">
    <source>
        <dbReference type="ARBA" id="ARBA00004117"/>
    </source>
</evidence>
<proteinExistence type="predicted"/>
<name>A0A2S8S8T7_9RHOB</name>
<dbReference type="RefSeq" id="WP_105514557.1">
    <property type="nucleotide sequence ID" value="NZ_PVEP01000003.1"/>
</dbReference>